<dbReference type="InterPro" id="IPR002878">
    <property type="entry name" value="ChsH2_C"/>
</dbReference>
<dbReference type="Proteomes" id="UP001518140">
    <property type="component" value="Unassembled WGS sequence"/>
</dbReference>
<evidence type="ECO:0000259" key="3">
    <source>
        <dbReference type="Pfam" id="PF12172"/>
    </source>
</evidence>
<keyword evidence="5" id="KW-1185">Reference proteome</keyword>
<dbReference type="PANTHER" id="PTHR34075">
    <property type="entry name" value="BLR3430 PROTEIN"/>
    <property type="match status" value="1"/>
</dbReference>
<dbReference type="PANTHER" id="PTHR34075:SF5">
    <property type="entry name" value="BLR3430 PROTEIN"/>
    <property type="match status" value="1"/>
</dbReference>
<evidence type="ECO:0000259" key="2">
    <source>
        <dbReference type="Pfam" id="PF01796"/>
    </source>
</evidence>
<dbReference type="Pfam" id="PF12172">
    <property type="entry name" value="zf-ChsH2"/>
    <property type="match status" value="1"/>
</dbReference>
<accession>A0ABX0DSN8</accession>
<feature type="region of interest" description="Disordered" evidence="1">
    <location>
        <begin position="141"/>
        <end position="164"/>
    </location>
</feature>
<dbReference type="InterPro" id="IPR022002">
    <property type="entry name" value="ChsH2_Znr"/>
</dbReference>
<evidence type="ECO:0008006" key="6">
    <source>
        <dbReference type="Google" id="ProtNLM"/>
    </source>
</evidence>
<feature type="domain" description="ChsH2 rubredoxin-like zinc ribbon" evidence="3">
    <location>
        <begin position="18"/>
        <end position="48"/>
    </location>
</feature>
<evidence type="ECO:0000256" key="1">
    <source>
        <dbReference type="SAM" id="MobiDB-lite"/>
    </source>
</evidence>
<dbReference type="Gene3D" id="6.10.30.10">
    <property type="match status" value="1"/>
</dbReference>
<dbReference type="InterPro" id="IPR012340">
    <property type="entry name" value="NA-bd_OB-fold"/>
</dbReference>
<proteinExistence type="predicted"/>
<comment type="caution">
    <text evidence="4">The sequence shown here is derived from an EMBL/GenBank/DDBJ whole genome shotgun (WGS) entry which is preliminary data.</text>
</comment>
<organism evidence="4 5">
    <name type="scientific">Streptomyces ureilyticus</name>
    <dbReference type="NCBI Taxonomy" id="1775131"/>
    <lineage>
        <taxon>Bacteria</taxon>
        <taxon>Bacillati</taxon>
        <taxon>Actinomycetota</taxon>
        <taxon>Actinomycetes</taxon>
        <taxon>Kitasatosporales</taxon>
        <taxon>Streptomycetaceae</taxon>
        <taxon>Streptomyces</taxon>
    </lineage>
</organism>
<gene>
    <name evidence="4" type="ORF">G6048_08310</name>
</gene>
<evidence type="ECO:0000313" key="5">
    <source>
        <dbReference type="Proteomes" id="UP001518140"/>
    </source>
</evidence>
<protein>
    <recommendedName>
        <fullName evidence="6">DNA-binding protein</fullName>
    </recommendedName>
</protein>
<dbReference type="SUPFAM" id="SSF50249">
    <property type="entry name" value="Nucleic acid-binding proteins"/>
    <property type="match status" value="1"/>
</dbReference>
<name>A0ABX0DSN8_9ACTN</name>
<dbReference type="InterPro" id="IPR052513">
    <property type="entry name" value="Thioester_dehydratase-like"/>
</dbReference>
<feature type="domain" description="ChsH2 C-terminal OB-fold" evidence="2">
    <location>
        <begin position="53"/>
        <end position="121"/>
    </location>
</feature>
<sequence>MMQQKPVADGLFTWPPTAQPRLIGTECTACGLVSFPTETHCVRCGSPDAKERLLADSGTLWTFSTQGFRPPSPPYDGSDTAATFEPYAVGYVELPGEVLVEARLTEPDPEKLTIGQRMRLTLVPYTVDADGTEVLTFAFTPADEPNEPVEANEPGQPIAPEEQS</sequence>
<evidence type="ECO:0000313" key="4">
    <source>
        <dbReference type="EMBL" id="NGO42166.1"/>
    </source>
</evidence>
<dbReference type="Pfam" id="PF01796">
    <property type="entry name" value="OB_ChsH2_C"/>
    <property type="match status" value="1"/>
</dbReference>
<dbReference type="EMBL" id="JAAKZX010000017">
    <property type="protein sequence ID" value="NGO42166.1"/>
    <property type="molecule type" value="Genomic_DNA"/>
</dbReference>
<dbReference type="RefSeq" id="WP_165338799.1">
    <property type="nucleotide sequence ID" value="NZ_JAAKZX010000017.1"/>
</dbReference>
<reference evidence="4 5" key="1">
    <citation type="submission" date="2020-02" db="EMBL/GenBank/DDBJ databases">
        <title>Whole-genome analyses of novel actinobacteria.</title>
        <authorList>
            <person name="Sahin N."/>
            <person name="Tokatli A."/>
        </authorList>
    </citation>
    <scope>NUCLEOTIDE SEQUENCE [LARGE SCALE GENOMIC DNA]</scope>
    <source>
        <strain evidence="4 5">YC419</strain>
    </source>
</reference>